<evidence type="ECO:0000256" key="4">
    <source>
        <dbReference type="ARBA" id="ARBA00022576"/>
    </source>
</evidence>
<dbReference type="InterPro" id="IPR050596">
    <property type="entry name" value="AspAT/PAT-like"/>
</dbReference>
<dbReference type="RefSeq" id="WP_020448649.1">
    <property type="nucleotide sequence ID" value="NZ_CAYAYE010000015.1"/>
</dbReference>
<name>A0A8J8PFQ2_9ARCH</name>
<keyword evidence="6" id="KW-0663">Pyridoxal phosphate</keyword>
<gene>
    <name evidence="9" type="ORF">A3207_01820</name>
</gene>
<dbReference type="InterPro" id="IPR015421">
    <property type="entry name" value="PyrdxlP-dep_Trfase_major"/>
</dbReference>
<dbReference type="Proteomes" id="UP000752814">
    <property type="component" value="Unassembled WGS sequence"/>
</dbReference>
<dbReference type="Gene3D" id="3.90.1150.10">
    <property type="entry name" value="Aspartate Aminotransferase, domain 1"/>
    <property type="match status" value="1"/>
</dbReference>
<dbReference type="GO" id="GO:0030170">
    <property type="term" value="F:pyridoxal phosphate binding"/>
    <property type="evidence" value="ECO:0007669"/>
    <property type="project" value="InterPro"/>
</dbReference>
<evidence type="ECO:0000313" key="10">
    <source>
        <dbReference type="Proteomes" id="UP000752814"/>
    </source>
</evidence>
<keyword evidence="4 7" id="KW-0032">Aminotransferase</keyword>
<dbReference type="AlphaFoldDB" id="A0A8J8PFQ2"/>
<comment type="subunit">
    <text evidence="3">Homodimer.</text>
</comment>
<organism evidence="9 10">
    <name type="scientific">Candidatus Methanomassiliicoccus intestinalis</name>
    <dbReference type="NCBI Taxonomy" id="1406512"/>
    <lineage>
        <taxon>Archaea</taxon>
        <taxon>Methanobacteriati</taxon>
        <taxon>Thermoplasmatota</taxon>
        <taxon>Thermoplasmata</taxon>
        <taxon>Methanomassiliicoccales</taxon>
        <taxon>Methanomassiliicoccaceae</taxon>
        <taxon>Methanomassiliicoccus</taxon>
    </lineage>
</organism>
<dbReference type="InterPro" id="IPR004839">
    <property type="entry name" value="Aminotransferase_I/II_large"/>
</dbReference>
<feature type="domain" description="Aminotransferase class I/classII large" evidence="8">
    <location>
        <begin position="24"/>
        <end position="365"/>
    </location>
</feature>
<dbReference type="EC" id="2.6.1.-" evidence="7"/>
<dbReference type="Pfam" id="PF00155">
    <property type="entry name" value="Aminotran_1_2"/>
    <property type="match status" value="1"/>
</dbReference>
<dbReference type="InterPro" id="IPR015424">
    <property type="entry name" value="PyrdxlP-dep_Trfase"/>
</dbReference>
<dbReference type="InterPro" id="IPR015422">
    <property type="entry name" value="PyrdxlP-dep_Trfase_small"/>
</dbReference>
<dbReference type="SUPFAM" id="SSF53383">
    <property type="entry name" value="PLP-dependent transferases"/>
    <property type="match status" value="1"/>
</dbReference>
<evidence type="ECO:0000256" key="6">
    <source>
        <dbReference type="ARBA" id="ARBA00022898"/>
    </source>
</evidence>
<evidence type="ECO:0000256" key="7">
    <source>
        <dbReference type="RuleBase" id="RU000481"/>
    </source>
</evidence>
<evidence type="ECO:0000256" key="1">
    <source>
        <dbReference type="ARBA" id="ARBA00001933"/>
    </source>
</evidence>
<evidence type="ECO:0000259" key="8">
    <source>
        <dbReference type="Pfam" id="PF00155"/>
    </source>
</evidence>
<comment type="similarity">
    <text evidence="2 7">Belongs to the class-I pyridoxal-phosphate-dependent aminotransferase family.</text>
</comment>
<sequence length="372" mass="41370">MVSKKVQSIKPSGVRAIFDMAQEDSINLGLGELDFRPPREVTEACKKALDSDSYRYGPTMGIPALREKIANKISRFNKDIKTSNVMITSSGTQAAMATFQTLFQEGDEVLVPDPGFVVYAPECTLCGADPVPYTMDDELNIDLEKIKEGITKKTKGIVVNSPANPCGSVLTEEAFKTICDLAEDYNLWIISDEVYENFIYEGKHYSFNEYLDRSVVLNSFSKSFAVAGWRVGYLSAPDSIISEISKMQYHILACPPSPFQYALNDAFDCQEDFINEIFPILKKRRDLTTDLLNEIHGFSCIKPRGAFYAFPSYDIDIPSADLAVKLAHQGVLCSPGTAFGDAGEKHLRISYAASEDNIEKGIEIIKNFVENF</sequence>
<comment type="cofactor">
    <cofactor evidence="1 7">
        <name>pyridoxal 5'-phosphate</name>
        <dbReference type="ChEBI" id="CHEBI:597326"/>
    </cofactor>
</comment>
<evidence type="ECO:0000256" key="5">
    <source>
        <dbReference type="ARBA" id="ARBA00022679"/>
    </source>
</evidence>
<dbReference type="PANTHER" id="PTHR46383:SF3">
    <property type="entry name" value="ASPARTATE AMINOTRANSFERASE-RELATED"/>
    <property type="match status" value="1"/>
</dbReference>
<reference evidence="9" key="1">
    <citation type="submission" date="2016-03" db="EMBL/GenBank/DDBJ databases">
        <authorList>
            <person name="Borrel G."/>
            <person name="Mccann A."/>
            <person name="O'Toole P.W."/>
        </authorList>
    </citation>
    <scope>NUCLEOTIDE SEQUENCE</scope>
    <source>
        <strain evidence="9">183</strain>
    </source>
</reference>
<dbReference type="OMA" id="GWLRWCF"/>
<accession>A0A8J8PFQ2</accession>
<dbReference type="CDD" id="cd00609">
    <property type="entry name" value="AAT_like"/>
    <property type="match status" value="1"/>
</dbReference>
<evidence type="ECO:0000256" key="2">
    <source>
        <dbReference type="ARBA" id="ARBA00007441"/>
    </source>
</evidence>
<proteinExistence type="inferred from homology"/>
<dbReference type="GO" id="GO:0008483">
    <property type="term" value="F:transaminase activity"/>
    <property type="evidence" value="ECO:0007669"/>
    <property type="project" value="UniProtKB-KW"/>
</dbReference>
<evidence type="ECO:0000313" key="9">
    <source>
        <dbReference type="EMBL" id="TQS84791.1"/>
    </source>
</evidence>
<evidence type="ECO:0000256" key="3">
    <source>
        <dbReference type="ARBA" id="ARBA00011738"/>
    </source>
</evidence>
<comment type="caution">
    <text evidence="9">The sequence shown here is derived from an EMBL/GenBank/DDBJ whole genome shotgun (WGS) entry which is preliminary data.</text>
</comment>
<dbReference type="EMBL" id="LVVT01000001">
    <property type="protein sequence ID" value="TQS84791.1"/>
    <property type="molecule type" value="Genomic_DNA"/>
</dbReference>
<keyword evidence="5 7" id="KW-0808">Transferase</keyword>
<dbReference type="GeneID" id="41323178"/>
<dbReference type="PROSITE" id="PS00105">
    <property type="entry name" value="AA_TRANSFER_CLASS_1"/>
    <property type="match status" value="1"/>
</dbReference>
<protein>
    <recommendedName>
        <fullName evidence="7">Aminotransferase</fullName>
        <ecNumber evidence="7">2.6.1.-</ecNumber>
    </recommendedName>
</protein>
<dbReference type="PANTHER" id="PTHR46383">
    <property type="entry name" value="ASPARTATE AMINOTRANSFERASE"/>
    <property type="match status" value="1"/>
</dbReference>
<dbReference type="Gene3D" id="3.40.640.10">
    <property type="entry name" value="Type I PLP-dependent aspartate aminotransferase-like (Major domain)"/>
    <property type="match status" value="1"/>
</dbReference>
<dbReference type="InterPro" id="IPR004838">
    <property type="entry name" value="NHTrfase_class1_PyrdxlP-BS"/>
</dbReference>
<dbReference type="GO" id="GO:0006520">
    <property type="term" value="P:amino acid metabolic process"/>
    <property type="evidence" value="ECO:0007669"/>
    <property type="project" value="InterPro"/>
</dbReference>